<organism evidence="3 4">
    <name type="scientific">Aulographum hederae CBS 113979</name>
    <dbReference type="NCBI Taxonomy" id="1176131"/>
    <lineage>
        <taxon>Eukaryota</taxon>
        <taxon>Fungi</taxon>
        <taxon>Dikarya</taxon>
        <taxon>Ascomycota</taxon>
        <taxon>Pezizomycotina</taxon>
        <taxon>Dothideomycetes</taxon>
        <taxon>Pleosporomycetidae</taxon>
        <taxon>Aulographales</taxon>
        <taxon>Aulographaceae</taxon>
    </lineage>
</organism>
<protein>
    <submittedName>
        <fullName evidence="3">Uncharacterized protein</fullName>
    </submittedName>
</protein>
<reference evidence="3" key="1">
    <citation type="journal article" date="2020" name="Stud. Mycol.">
        <title>101 Dothideomycetes genomes: a test case for predicting lifestyles and emergence of pathogens.</title>
        <authorList>
            <person name="Haridas S."/>
            <person name="Albert R."/>
            <person name="Binder M."/>
            <person name="Bloem J."/>
            <person name="Labutti K."/>
            <person name="Salamov A."/>
            <person name="Andreopoulos B."/>
            <person name="Baker S."/>
            <person name="Barry K."/>
            <person name="Bills G."/>
            <person name="Bluhm B."/>
            <person name="Cannon C."/>
            <person name="Castanera R."/>
            <person name="Culley D."/>
            <person name="Daum C."/>
            <person name="Ezra D."/>
            <person name="Gonzalez J."/>
            <person name="Henrissat B."/>
            <person name="Kuo A."/>
            <person name="Liang C."/>
            <person name="Lipzen A."/>
            <person name="Lutzoni F."/>
            <person name="Magnuson J."/>
            <person name="Mondo S."/>
            <person name="Nolan M."/>
            <person name="Ohm R."/>
            <person name="Pangilinan J."/>
            <person name="Park H.-J."/>
            <person name="Ramirez L."/>
            <person name="Alfaro M."/>
            <person name="Sun H."/>
            <person name="Tritt A."/>
            <person name="Yoshinaga Y."/>
            <person name="Zwiers L.-H."/>
            <person name="Turgeon B."/>
            <person name="Goodwin S."/>
            <person name="Spatafora J."/>
            <person name="Crous P."/>
            <person name="Grigoriev I."/>
        </authorList>
    </citation>
    <scope>NUCLEOTIDE SEQUENCE</scope>
    <source>
        <strain evidence="3">CBS 113979</strain>
    </source>
</reference>
<feature type="coiled-coil region" evidence="1">
    <location>
        <begin position="94"/>
        <end position="148"/>
    </location>
</feature>
<feature type="region of interest" description="Disordered" evidence="2">
    <location>
        <begin position="187"/>
        <end position="360"/>
    </location>
</feature>
<feature type="compositionally biased region" description="Acidic residues" evidence="2">
    <location>
        <begin position="217"/>
        <end position="231"/>
    </location>
</feature>
<evidence type="ECO:0000313" key="3">
    <source>
        <dbReference type="EMBL" id="KAF1985481.1"/>
    </source>
</evidence>
<feature type="compositionally biased region" description="Low complexity" evidence="2">
    <location>
        <begin position="232"/>
        <end position="242"/>
    </location>
</feature>
<feature type="region of interest" description="Disordered" evidence="2">
    <location>
        <begin position="735"/>
        <end position="760"/>
    </location>
</feature>
<feature type="compositionally biased region" description="Low complexity" evidence="2">
    <location>
        <begin position="849"/>
        <end position="860"/>
    </location>
</feature>
<feature type="compositionally biased region" description="Low complexity" evidence="2">
    <location>
        <begin position="285"/>
        <end position="297"/>
    </location>
</feature>
<sequence>MGLDQQIVHHQQQPKTQDMADTYFDFFTDPFSTSPPPFTTPRCDTTMSFPSVPIPIDPLLTAAHRPRKVFGPSKLQLEKDKYQERYHGELRRRCKAIEDARAREAEEIRRWQLEKVKETEAMVFQARQAEERRKMEEWENEVEKREKDTTEEWERLGRQSLDRAREIDAELMAEQRLEAELFFGHMDDDEDEDEGVPDSFFSMFDEEEEGGGRLESYDVETQDEVMEDADDASSSNSSTHSTDVPRRTSPEYQSPSAPAPTSPPPVPPHITFPWRSLPRESSSNSLPSEAQSQASSSHPPPSPIYPIRQPRNAPSQGFSFTFSSSSSSSSSSSTTTSTPTPQHRPPPPSRSFTTSSSSSARILIPVATKRPKTPIYPPGLPIPHNPTTINFQLVPLLHKNLHIASGLRRRYDGITHYQHWDPYPKPAGYYMKSPGSASGGQAAFAVMRPTVGQTLRSGNSSGSGMSLRGGGELASNCAPSAASFSDSKGKGPQRDPPGFWSNLATNGRKRSLSDSNSGDLRRRTSSSTDFSFSSNSAQGSNSGDCRQSASNSSDSSFNSDSAQASLSSSSGSQASSLQYSPSPQNTALPNPYPHTPQTNSRPLLFDWREVLSKKRLALIEEVYFQYGCRRGIEIPGERERRVRRVKGVEELNDVSESQKNVGKLTVKDRVCFADNVIKRRYFRQKTDNRKSSLLRWEVSAEPEVQVEGKWTAFSSAESSLMSLFIADAQCMDDSLEDESSNVGDENQSPCADLYTEEDDDNNDYTDFFEWDLETEIGDGGEEKWNEHKGEEHNTNPNHIDDYTDFFAWNPEIENGEDDDEHDDRSGHEIGNVQKSTHADDTHPNTIDASTSSTSPTSTLSFTLPSSDMDLQARALARATADAEYRAEMSFRRLRVELWKNNMRLLPEGWEGEVGLRHCWIQDKMGRGWR</sequence>
<feature type="compositionally biased region" description="Pro residues" evidence="2">
    <location>
        <begin position="257"/>
        <end position="270"/>
    </location>
</feature>
<feature type="compositionally biased region" description="Acidic residues" evidence="2">
    <location>
        <begin position="187"/>
        <end position="196"/>
    </location>
</feature>
<evidence type="ECO:0000313" key="4">
    <source>
        <dbReference type="Proteomes" id="UP000800041"/>
    </source>
</evidence>
<keyword evidence="4" id="KW-1185">Reference proteome</keyword>
<evidence type="ECO:0000256" key="1">
    <source>
        <dbReference type="SAM" id="Coils"/>
    </source>
</evidence>
<accession>A0A6G1GWZ8</accession>
<feature type="compositionally biased region" description="Polar residues" evidence="2">
    <location>
        <begin position="740"/>
        <end position="749"/>
    </location>
</feature>
<feature type="compositionally biased region" description="Low complexity" evidence="2">
    <location>
        <begin position="350"/>
        <end position="359"/>
    </location>
</feature>
<dbReference type="EMBL" id="ML977162">
    <property type="protein sequence ID" value="KAF1985481.1"/>
    <property type="molecule type" value="Genomic_DNA"/>
</dbReference>
<dbReference type="AlphaFoldDB" id="A0A6G1GWZ8"/>
<feature type="compositionally biased region" description="Low complexity" evidence="2">
    <location>
        <begin position="525"/>
        <end position="584"/>
    </location>
</feature>
<proteinExistence type="predicted"/>
<keyword evidence="1" id="KW-0175">Coiled coil</keyword>
<evidence type="ECO:0000256" key="2">
    <source>
        <dbReference type="SAM" id="MobiDB-lite"/>
    </source>
</evidence>
<feature type="compositionally biased region" description="Low complexity" evidence="2">
    <location>
        <begin position="457"/>
        <end position="466"/>
    </location>
</feature>
<feature type="region of interest" description="Disordered" evidence="2">
    <location>
        <begin position="779"/>
        <end position="860"/>
    </location>
</feature>
<feature type="compositionally biased region" description="Low complexity" evidence="2">
    <location>
        <begin position="305"/>
        <end position="341"/>
    </location>
</feature>
<dbReference type="Proteomes" id="UP000800041">
    <property type="component" value="Unassembled WGS sequence"/>
</dbReference>
<feature type="region of interest" description="Disordered" evidence="2">
    <location>
        <begin position="454"/>
        <end position="600"/>
    </location>
</feature>
<name>A0A6G1GWZ8_9PEZI</name>
<feature type="compositionally biased region" description="Basic and acidic residues" evidence="2">
    <location>
        <begin position="780"/>
        <end position="801"/>
    </location>
</feature>
<gene>
    <name evidence="3" type="ORF">K402DRAFT_394815</name>
</gene>